<dbReference type="EMBL" id="SMKI01000358">
    <property type="protein sequence ID" value="TDC68858.1"/>
    <property type="molecule type" value="Genomic_DNA"/>
</dbReference>
<sequence length="199" mass="21627">MTSDATHTPRAVYRPLPALRDIRTLSLDHSLVRLKRWQITGKPTERPTGFGAAWGGDPDWPTAGFPSGYPGAPILTPPLVAALGADRLAAAGELLPVRVEGAEPGAYQLLLVEPVVDCLDARHSSKPKRVTGHVKQAVFRPDAVPAELPAFRIPQYPTAVYWNGWAVERLGEVVGAGLEARLVWSEDPALVPHRDPMWL</sequence>
<name>A0A4R4SX42_9ACTN</name>
<dbReference type="AlphaFoldDB" id="A0A4R4SX42"/>
<evidence type="ECO:0000313" key="2">
    <source>
        <dbReference type="Proteomes" id="UP000295345"/>
    </source>
</evidence>
<organism evidence="1 2">
    <name type="scientific">Streptomyces hainanensis</name>
    <dbReference type="NCBI Taxonomy" id="402648"/>
    <lineage>
        <taxon>Bacteria</taxon>
        <taxon>Bacillati</taxon>
        <taxon>Actinomycetota</taxon>
        <taxon>Actinomycetes</taxon>
        <taxon>Kitasatosporales</taxon>
        <taxon>Streptomycetaceae</taxon>
        <taxon>Streptomyces</taxon>
    </lineage>
</organism>
<dbReference type="RefSeq" id="WP_132820733.1">
    <property type="nucleotide sequence ID" value="NZ_SMKI01000358.1"/>
</dbReference>
<keyword evidence="2" id="KW-1185">Reference proteome</keyword>
<evidence type="ECO:0000313" key="1">
    <source>
        <dbReference type="EMBL" id="TDC68858.1"/>
    </source>
</evidence>
<comment type="caution">
    <text evidence="1">The sequence shown here is derived from an EMBL/GenBank/DDBJ whole genome shotgun (WGS) entry which is preliminary data.</text>
</comment>
<accession>A0A4R4SX42</accession>
<proteinExistence type="predicted"/>
<reference evidence="1 2" key="1">
    <citation type="submission" date="2019-03" db="EMBL/GenBank/DDBJ databases">
        <title>Draft genome sequences of novel Actinobacteria.</title>
        <authorList>
            <person name="Sahin N."/>
            <person name="Ay H."/>
            <person name="Saygin H."/>
        </authorList>
    </citation>
    <scope>NUCLEOTIDE SEQUENCE [LARGE SCALE GENOMIC DNA]</scope>
    <source>
        <strain evidence="1 2">DSM 41900</strain>
    </source>
</reference>
<dbReference type="OrthoDB" id="4128951at2"/>
<dbReference type="Proteomes" id="UP000295345">
    <property type="component" value="Unassembled WGS sequence"/>
</dbReference>
<gene>
    <name evidence="1" type="ORF">E1283_26785</name>
</gene>
<protein>
    <submittedName>
        <fullName evidence="1">Uncharacterized protein</fullName>
    </submittedName>
</protein>